<dbReference type="Pfam" id="PF01435">
    <property type="entry name" value="Peptidase_M48"/>
    <property type="match status" value="1"/>
</dbReference>
<dbReference type="AlphaFoldDB" id="Q0G329"/>
<dbReference type="GO" id="GO:0006508">
    <property type="term" value="P:proteolysis"/>
    <property type="evidence" value="ECO:0007669"/>
    <property type="project" value="UniProtKB-KW"/>
</dbReference>
<comment type="cofactor">
    <cofactor evidence="12">
        <name>Zn(2+)</name>
        <dbReference type="ChEBI" id="CHEBI:29105"/>
    </cofactor>
    <text evidence="12">Binds 1 zinc ion per subunit.</text>
</comment>
<keyword evidence="6 12" id="KW-0479">Metal-binding</keyword>
<dbReference type="HAMAP" id="MF_00188">
    <property type="entry name" value="Pept_M48_protease_HtpX"/>
    <property type="match status" value="1"/>
</dbReference>
<dbReference type="Proteomes" id="UP000004310">
    <property type="component" value="Unassembled WGS sequence"/>
</dbReference>
<evidence type="ECO:0000256" key="13">
    <source>
        <dbReference type="SAM" id="MobiDB-lite"/>
    </source>
</evidence>
<evidence type="ECO:0000256" key="12">
    <source>
        <dbReference type="HAMAP-Rule" id="MF_00188"/>
    </source>
</evidence>
<dbReference type="PANTHER" id="PTHR43221:SF1">
    <property type="entry name" value="PROTEASE HTPX"/>
    <property type="match status" value="1"/>
</dbReference>
<feature type="region of interest" description="Disordered" evidence="13">
    <location>
        <begin position="350"/>
        <end position="389"/>
    </location>
</feature>
<evidence type="ECO:0000256" key="8">
    <source>
        <dbReference type="ARBA" id="ARBA00022833"/>
    </source>
</evidence>
<dbReference type="EC" id="3.4.24.-" evidence="12"/>
<proteinExistence type="inferred from homology"/>
<keyword evidence="16" id="KW-1185">Reference proteome</keyword>
<dbReference type="Gene3D" id="3.30.2010.10">
    <property type="entry name" value="Metalloproteases ('zincins'), catalytic domain"/>
    <property type="match status" value="1"/>
</dbReference>
<keyword evidence="10 12" id="KW-0482">Metalloprotease</keyword>
<keyword evidence="3 12" id="KW-1003">Cell membrane</keyword>
<dbReference type="InterPro" id="IPR022919">
    <property type="entry name" value="Pept_M48_protease_HtpX"/>
</dbReference>
<evidence type="ECO:0000256" key="1">
    <source>
        <dbReference type="ARBA" id="ARBA00004651"/>
    </source>
</evidence>
<reference evidence="15 16" key="1">
    <citation type="journal article" date="2010" name="J. Bacteriol.">
        <title>Genome sequence of Fulvimarina pelagi HTCC2506T, a Mn(II)-oxidizing alphaproteobacterium possessing an aerobic anoxygenic photosynthetic gene cluster and Xanthorhodopsin.</title>
        <authorList>
            <person name="Kang I."/>
            <person name="Oh H.M."/>
            <person name="Lim S.I."/>
            <person name="Ferriera S."/>
            <person name="Giovannoni S.J."/>
            <person name="Cho J.C."/>
        </authorList>
    </citation>
    <scope>NUCLEOTIDE SEQUENCE [LARGE SCALE GENOMIC DNA]</scope>
    <source>
        <strain evidence="15 16">HTCC2506</strain>
    </source>
</reference>
<keyword evidence="11 12" id="KW-0472">Membrane</keyword>
<comment type="caution">
    <text evidence="15">The sequence shown here is derived from an EMBL/GenBank/DDBJ whole genome shotgun (WGS) entry which is preliminary data.</text>
</comment>
<feature type="binding site" evidence="12">
    <location>
        <position position="195"/>
    </location>
    <ligand>
        <name>Zn(2+)</name>
        <dbReference type="ChEBI" id="CHEBI:29105"/>
        <note>catalytic</note>
    </ligand>
</feature>
<dbReference type="CDD" id="cd07336">
    <property type="entry name" value="M48B_HtpX_like"/>
    <property type="match status" value="1"/>
</dbReference>
<evidence type="ECO:0000313" key="15">
    <source>
        <dbReference type="EMBL" id="EAU42002.1"/>
    </source>
</evidence>
<evidence type="ECO:0000256" key="6">
    <source>
        <dbReference type="ARBA" id="ARBA00022723"/>
    </source>
</evidence>
<organism evidence="15 16">
    <name type="scientific">Fulvimarina pelagi HTCC2506</name>
    <dbReference type="NCBI Taxonomy" id="314231"/>
    <lineage>
        <taxon>Bacteria</taxon>
        <taxon>Pseudomonadati</taxon>
        <taxon>Pseudomonadota</taxon>
        <taxon>Alphaproteobacteria</taxon>
        <taxon>Hyphomicrobiales</taxon>
        <taxon>Aurantimonadaceae</taxon>
        <taxon>Fulvimarina</taxon>
    </lineage>
</organism>
<feature type="binding site" evidence="12">
    <location>
        <position position="264"/>
    </location>
    <ligand>
        <name>Zn(2+)</name>
        <dbReference type="ChEBI" id="CHEBI:29105"/>
        <note>catalytic</note>
    </ligand>
</feature>
<evidence type="ECO:0000259" key="14">
    <source>
        <dbReference type="Pfam" id="PF01435"/>
    </source>
</evidence>
<keyword evidence="7 12" id="KW-0378">Hydrolase</keyword>
<evidence type="ECO:0000256" key="2">
    <source>
        <dbReference type="ARBA" id="ARBA00009779"/>
    </source>
</evidence>
<keyword evidence="8 12" id="KW-0862">Zinc</keyword>
<dbReference type="GO" id="GO:0005886">
    <property type="term" value="C:plasma membrane"/>
    <property type="evidence" value="ECO:0007669"/>
    <property type="project" value="UniProtKB-SubCell"/>
</dbReference>
<evidence type="ECO:0000256" key="11">
    <source>
        <dbReference type="ARBA" id="ARBA00023136"/>
    </source>
</evidence>
<dbReference type="HOGENOM" id="CLU_042266_3_0_5"/>
<evidence type="ECO:0000256" key="7">
    <source>
        <dbReference type="ARBA" id="ARBA00022801"/>
    </source>
</evidence>
<accession>Q0G329</accession>
<dbReference type="PANTHER" id="PTHR43221">
    <property type="entry name" value="PROTEASE HTPX"/>
    <property type="match status" value="1"/>
</dbReference>
<evidence type="ECO:0000256" key="5">
    <source>
        <dbReference type="ARBA" id="ARBA00022692"/>
    </source>
</evidence>
<keyword evidence="9 12" id="KW-1133">Transmembrane helix</keyword>
<dbReference type="InterPro" id="IPR001915">
    <property type="entry name" value="Peptidase_M48"/>
</dbReference>
<dbReference type="eggNOG" id="COG0501">
    <property type="taxonomic scope" value="Bacteria"/>
</dbReference>
<feature type="transmembrane region" description="Helical" evidence="12">
    <location>
        <begin position="206"/>
        <end position="229"/>
    </location>
</feature>
<evidence type="ECO:0000313" key="16">
    <source>
        <dbReference type="Proteomes" id="UP000004310"/>
    </source>
</evidence>
<dbReference type="NCBIfam" id="NF002363">
    <property type="entry name" value="PRK01345.1"/>
    <property type="match status" value="1"/>
</dbReference>
<keyword evidence="5 12" id="KW-0812">Transmembrane</keyword>
<evidence type="ECO:0000256" key="9">
    <source>
        <dbReference type="ARBA" id="ARBA00022989"/>
    </source>
</evidence>
<feature type="transmembrane region" description="Helical" evidence="12">
    <location>
        <begin position="235"/>
        <end position="255"/>
    </location>
</feature>
<evidence type="ECO:0000256" key="4">
    <source>
        <dbReference type="ARBA" id="ARBA00022670"/>
    </source>
</evidence>
<dbReference type="InterPro" id="IPR050083">
    <property type="entry name" value="HtpX_protease"/>
</dbReference>
<feature type="binding site" evidence="12">
    <location>
        <position position="199"/>
    </location>
    <ligand>
        <name>Zn(2+)</name>
        <dbReference type="ChEBI" id="CHEBI:29105"/>
        <note>catalytic</note>
    </ligand>
</feature>
<dbReference type="GO" id="GO:0008270">
    <property type="term" value="F:zinc ion binding"/>
    <property type="evidence" value="ECO:0007669"/>
    <property type="project" value="UniProtKB-UniRule"/>
</dbReference>
<comment type="similarity">
    <text evidence="2 12">Belongs to the peptidase M48B family.</text>
</comment>
<keyword evidence="15" id="KW-0346">Stress response</keyword>
<feature type="domain" description="Peptidase M48" evidence="14">
    <location>
        <begin position="130"/>
        <end position="340"/>
    </location>
</feature>
<evidence type="ECO:0000256" key="3">
    <source>
        <dbReference type="ARBA" id="ARBA00022475"/>
    </source>
</evidence>
<feature type="compositionally biased region" description="Basic and acidic residues" evidence="13">
    <location>
        <begin position="355"/>
        <end position="364"/>
    </location>
</feature>
<evidence type="ECO:0000256" key="10">
    <source>
        <dbReference type="ARBA" id="ARBA00023049"/>
    </source>
</evidence>
<protein>
    <recommendedName>
        <fullName evidence="12">Protease HtpX homolog</fullName>
        <ecNumber evidence="12">3.4.24.-</ecNumber>
    </recommendedName>
</protein>
<keyword evidence="4 12" id="KW-0645">Protease</keyword>
<dbReference type="NCBIfam" id="NF002826">
    <property type="entry name" value="PRK03001.1"/>
    <property type="match status" value="1"/>
</dbReference>
<feature type="transmembrane region" description="Helical" evidence="12">
    <location>
        <begin position="95"/>
        <end position="113"/>
    </location>
</feature>
<sequence>MGLPCFNPDFCRALSSDPARIDKIEIGRTGRAWPKLERRLRADHLSSNQRRRASALVDLGKAETSMNMIKTAALIAALTALFMGVGLLIGGRGGMLIALVIAAGMNLFAYWNADKMVLKMHRAKEVDERSAPELHRIVAGLAQRAGLPMPKVYVIDNPQPNAFATGRNPENAAVAATTGLLNQLTHEEVAGVMAHELAHVQNRDTLTMTITATIAGAISMLANFGMIFGGNRANPLGIVGMLAAVIVAPLAAMLVQTAVSRTREYSADRRGAEICGQPDWLASALEKIARAAGRIPNPTAERNPATAHMFIINPLSGNKMAGLFSTHPDINERIALLREMRIDGGTDAIAYGRTRGHESGRNRLPDTGYRSRPSKGGGRGSDTRQGPWG</sequence>
<gene>
    <name evidence="12" type="primary">htpX</name>
    <name evidence="15" type="ORF">FP2506_16254</name>
</gene>
<feature type="transmembrane region" description="Helical" evidence="12">
    <location>
        <begin position="71"/>
        <end position="89"/>
    </location>
</feature>
<feature type="active site" evidence="12">
    <location>
        <position position="196"/>
    </location>
</feature>
<dbReference type="EMBL" id="AATP01000002">
    <property type="protein sequence ID" value="EAU42002.1"/>
    <property type="molecule type" value="Genomic_DNA"/>
</dbReference>
<comment type="subcellular location">
    <subcellularLocation>
        <location evidence="1 12">Cell membrane</location>
        <topology evidence="1 12">Multi-pass membrane protein</topology>
    </subcellularLocation>
</comment>
<name>Q0G329_9HYPH</name>
<dbReference type="STRING" id="217511.GCA_001463845_03353"/>
<dbReference type="GO" id="GO:0004222">
    <property type="term" value="F:metalloendopeptidase activity"/>
    <property type="evidence" value="ECO:0007669"/>
    <property type="project" value="UniProtKB-UniRule"/>
</dbReference>